<sequence length="215" mass="22416">MISRNVAVAALALQLLSAAAPAVAMPTPPAQAVAATTLPASGDYRIDPTHAQVRMSWNHLGLSNPGAVFETVEGVIRIDEANPERSNVSVRLPVSGVDTGVPQLDADFLTDKFFDAARHPDITFQSRSVERVGLGRAFKVQGDLTVRGVTRPVTLDAVLNGAGPHPMTGAPAVGFAATTVLKRSDFGLTVALPMVSDEIKVEITLEAVADQAGAS</sequence>
<dbReference type="SUPFAM" id="SSF101874">
    <property type="entry name" value="YceI-like"/>
    <property type="match status" value="1"/>
</dbReference>
<evidence type="ECO:0000313" key="4">
    <source>
        <dbReference type="Proteomes" id="UP000195766"/>
    </source>
</evidence>
<dbReference type="RefSeq" id="WP_218779213.1">
    <property type="nucleotide sequence ID" value="NZ_FUIE01000061.1"/>
</dbReference>
<protein>
    <submittedName>
        <fullName evidence="3">Protein yceI</fullName>
    </submittedName>
</protein>
<dbReference type="Proteomes" id="UP000195766">
    <property type="component" value="Unassembled WGS sequence"/>
</dbReference>
<evidence type="ECO:0000259" key="2">
    <source>
        <dbReference type="SMART" id="SM00867"/>
    </source>
</evidence>
<feature type="signal peptide" evidence="1">
    <location>
        <begin position="1"/>
        <end position="24"/>
    </location>
</feature>
<name>A0A1R4GDQ2_BREDI</name>
<feature type="chain" id="PRO_5012932816" evidence="1">
    <location>
        <begin position="25"/>
        <end position="215"/>
    </location>
</feature>
<dbReference type="InterPro" id="IPR036761">
    <property type="entry name" value="TTHA0802/YceI-like_sf"/>
</dbReference>
<dbReference type="AlphaFoldDB" id="A0A1R4GDQ2"/>
<dbReference type="EMBL" id="FUIE01000061">
    <property type="protein sequence ID" value="SJM66263.1"/>
    <property type="molecule type" value="Genomic_DNA"/>
</dbReference>
<gene>
    <name evidence="3" type="ORF">FM111_11850</name>
</gene>
<proteinExistence type="predicted"/>
<reference evidence="3 4" key="1">
    <citation type="submission" date="2017-02" db="EMBL/GenBank/DDBJ databases">
        <authorList>
            <person name="Peterson S.W."/>
        </authorList>
    </citation>
    <scope>NUCLEOTIDE SEQUENCE [LARGE SCALE GENOMIC DNA]</scope>
    <source>
        <strain evidence="3 4">3F5N</strain>
    </source>
</reference>
<evidence type="ECO:0000313" key="3">
    <source>
        <dbReference type="EMBL" id="SJM66263.1"/>
    </source>
</evidence>
<dbReference type="InterPro" id="IPR007372">
    <property type="entry name" value="Lipid/polyisoprenoid-bd_YceI"/>
</dbReference>
<keyword evidence="1" id="KW-0732">Signal</keyword>
<dbReference type="PANTHER" id="PTHR34406:SF1">
    <property type="entry name" value="PROTEIN YCEI"/>
    <property type="match status" value="1"/>
</dbReference>
<feature type="domain" description="Lipid/polyisoprenoid-binding YceI-like" evidence="2">
    <location>
        <begin position="43"/>
        <end position="208"/>
    </location>
</feature>
<organism evidence="3 4">
    <name type="scientific">Brevundimonas diminuta 3F5N</name>
    <dbReference type="NCBI Taxonomy" id="1255603"/>
    <lineage>
        <taxon>Bacteria</taxon>
        <taxon>Pseudomonadati</taxon>
        <taxon>Pseudomonadota</taxon>
        <taxon>Alphaproteobacteria</taxon>
        <taxon>Caulobacterales</taxon>
        <taxon>Caulobacteraceae</taxon>
        <taxon>Brevundimonas</taxon>
    </lineage>
</organism>
<dbReference type="Gene3D" id="2.40.128.110">
    <property type="entry name" value="Lipid/polyisoprenoid-binding, YceI-like"/>
    <property type="match status" value="1"/>
</dbReference>
<accession>A0A1R4GDQ2</accession>
<evidence type="ECO:0000256" key="1">
    <source>
        <dbReference type="SAM" id="SignalP"/>
    </source>
</evidence>
<dbReference type="Pfam" id="PF04264">
    <property type="entry name" value="YceI"/>
    <property type="match status" value="1"/>
</dbReference>
<dbReference type="SMART" id="SM00867">
    <property type="entry name" value="YceI"/>
    <property type="match status" value="1"/>
</dbReference>
<dbReference type="PANTHER" id="PTHR34406">
    <property type="entry name" value="PROTEIN YCEI"/>
    <property type="match status" value="1"/>
</dbReference>